<gene>
    <name evidence="2" type="ORF">I79_002541</name>
</gene>
<feature type="region of interest" description="Disordered" evidence="1">
    <location>
        <begin position="1"/>
        <end position="50"/>
    </location>
</feature>
<accession>G3GXP9</accession>
<feature type="compositionally biased region" description="Basic and acidic residues" evidence="1">
    <location>
        <begin position="10"/>
        <end position="25"/>
    </location>
</feature>
<evidence type="ECO:0000313" key="3">
    <source>
        <dbReference type="Proteomes" id="UP000001075"/>
    </source>
</evidence>
<protein>
    <submittedName>
        <fullName evidence="2">Uncharacterized protein</fullName>
    </submittedName>
</protein>
<sequence length="50" mass="5385">MSLGEATESPWEKALEAGRVWDSKRGQPGSVHQECRPNGDISTPPALNGH</sequence>
<evidence type="ECO:0000256" key="1">
    <source>
        <dbReference type="SAM" id="MobiDB-lite"/>
    </source>
</evidence>
<name>G3GXP9_CRIGR</name>
<proteinExistence type="predicted"/>
<evidence type="ECO:0000313" key="2">
    <source>
        <dbReference type="EMBL" id="EGV95838.1"/>
    </source>
</evidence>
<organism evidence="2 3">
    <name type="scientific">Cricetulus griseus</name>
    <name type="common">Chinese hamster</name>
    <name type="synonym">Cricetulus barabensis griseus</name>
    <dbReference type="NCBI Taxonomy" id="10029"/>
    <lineage>
        <taxon>Eukaryota</taxon>
        <taxon>Metazoa</taxon>
        <taxon>Chordata</taxon>
        <taxon>Craniata</taxon>
        <taxon>Vertebrata</taxon>
        <taxon>Euteleostomi</taxon>
        <taxon>Mammalia</taxon>
        <taxon>Eutheria</taxon>
        <taxon>Euarchontoglires</taxon>
        <taxon>Glires</taxon>
        <taxon>Rodentia</taxon>
        <taxon>Myomorpha</taxon>
        <taxon>Muroidea</taxon>
        <taxon>Cricetidae</taxon>
        <taxon>Cricetinae</taxon>
        <taxon>Cricetulus</taxon>
    </lineage>
</organism>
<dbReference type="Proteomes" id="UP000001075">
    <property type="component" value="Unassembled WGS sequence"/>
</dbReference>
<dbReference type="EMBL" id="JH000061">
    <property type="protein sequence ID" value="EGV95838.1"/>
    <property type="molecule type" value="Genomic_DNA"/>
</dbReference>
<reference evidence="3" key="1">
    <citation type="journal article" date="2011" name="Nat. Biotechnol.">
        <title>The genomic sequence of the Chinese hamster ovary (CHO)-K1 cell line.</title>
        <authorList>
            <person name="Xu X."/>
            <person name="Nagarajan H."/>
            <person name="Lewis N.E."/>
            <person name="Pan S."/>
            <person name="Cai Z."/>
            <person name="Liu X."/>
            <person name="Chen W."/>
            <person name="Xie M."/>
            <person name="Wang W."/>
            <person name="Hammond S."/>
            <person name="Andersen M.R."/>
            <person name="Neff N."/>
            <person name="Passarelli B."/>
            <person name="Koh W."/>
            <person name="Fan H.C."/>
            <person name="Wang J."/>
            <person name="Gui Y."/>
            <person name="Lee K.H."/>
            <person name="Betenbaugh M.J."/>
            <person name="Quake S.R."/>
            <person name="Famili I."/>
            <person name="Palsson B.O."/>
            <person name="Wang J."/>
        </authorList>
    </citation>
    <scope>NUCLEOTIDE SEQUENCE [LARGE SCALE GENOMIC DNA]</scope>
    <source>
        <strain evidence="3">CHO K1 cell line</strain>
    </source>
</reference>
<dbReference type="AlphaFoldDB" id="G3GXP9"/>
<dbReference type="InParanoid" id="G3GXP9"/>